<dbReference type="AlphaFoldDB" id="A0A8K0KQR5"/>
<feature type="domain" description="C-type lectin" evidence="2">
    <location>
        <begin position="105"/>
        <end position="213"/>
    </location>
</feature>
<gene>
    <name evidence="3" type="ORF">J437_LFUL016945</name>
</gene>
<dbReference type="InterPro" id="IPR016187">
    <property type="entry name" value="CTDL_fold"/>
</dbReference>
<dbReference type="EMBL" id="KZ309047">
    <property type="protein sequence ID" value="KAG8236593.1"/>
    <property type="molecule type" value="Genomic_DNA"/>
</dbReference>
<dbReference type="OrthoDB" id="7357196at2759"/>
<dbReference type="PANTHER" id="PTHR22803">
    <property type="entry name" value="MANNOSE, PHOSPHOLIPASE, LECTIN RECEPTOR RELATED"/>
    <property type="match status" value="1"/>
</dbReference>
<dbReference type="InterPro" id="IPR050111">
    <property type="entry name" value="C-type_lectin/snaclec_domain"/>
</dbReference>
<dbReference type="Pfam" id="PF00059">
    <property type="entry name" value="Lectin_C"/>
    <property type="match status" value="1"/>
</dbReference>
<keyword evidence="4" id="KW-1185">Reference proteome</keyword>
<evidence type="ECO:0000313" key="4">
    <source>
        <dbReference type="Proteomes" id="UP000792457"/>
    </source>
</evidence>
<dbReference type="Proteomes" id="UP000792457">
    <property type="component" value="Unassembled WGS sequence"/>
</dbReference>
<evidence type="ECO:0000256" key="1">
    <source>
        <dbReference type="SAM" id="SignalP"/>
    </source>
</evidence>
<dbReference type="Gene3D" id="3.10.100.10">
    <property type="entry name" value="Mannose-Binding Protein A, subunit A"/>
    <property type="match status" value="1"/>
</dbReference>
<dbReference type="InterPro" id="IPR016186">
    <property type="entry name" value="C-type_lectin-like/link_sf"/>
</dbReference>
<dbReference type="SUPFAM" id="SSF56436">
    <property type="entry name" value="C-type lectin-like"/>
    <property type="match status" value="1"/>
</dbReference>
<comment type="caution">
    <text evidence="3">The sequence shown here is derived from an EMBL/GenBank/DDBJ whole genome shotgun (WGS) entry which is preliminary data.</text>
</comment>
<evidence type="ECO:0000313" key="3">
    <source>
        <dbReference type="EMBL" id="KAG8236593.1"/>
    </source>
</evidence>
<keyword evidence="1" id="KW-0732">Signal</keyword>
<dbReference type="PROSITE" id="PS50041">
    <property type="entry name" value="C_TYPE_LECTIN_2"/>
    <property type="match status" value="1"/>
</dbReference>
<feature type="signal peptide" evidence="1">
    <location>
        <begin position="1"/>
        <end position="15"/>
    </location>
</feature>
<reference evidence="3" key="2">
    <citation type="submission" date="2017-10" db="EMBL/GenBank/DDBJ databases">
        <title>Ladona fulva Genome sequencing and assembly.</title>
        <authorList>
            <person name="Murali S."/>
            <person name="Richards S."/>
            <person name="Bandaranaike D."/>
            <person name="Bellair M."/>
            <person name="Blankenburg K."/>
            <person name="Chao H."/>
            <person name="Dinh H."/>
            <person name="Doddapaneni H."/>
            <person name="Dugan-Rocha S."/>
            <person name="Elkadiri S."/>
            <person name="Gnanaolivu R."/>
            <person name="Hernandez B."/>
            <person name="Skinner E."/>
            <person name="Javaid M."/>
            <person name="Lee S."/>
            <person name="Li M."/>
            <person name="Ming W."/>
            <person name="Munidasa M."/>
            <person name="Muniz J."/>
            <person name="Nguyen L."/>
            <person name="Hughes D."/>
            <person name="Osuji N."/>
            <person name="Pu L.-L."/>
            <person name="Puazo M."/>
            <person name="Qu C."/>
            <person name="Quiroz J."/>
            <person name="Raj R."/>
            <person name="Weissenberger G."/>
            <person name="Xin Y."/>
            <person name="Zou X."/>
            <person name="Han Y."/>
            <person name="Worley K."/>
            <person name="Muzny D."/>
            <person name="Gibbs R."/>
        </authorList>
    </citation>
    <scope>NUCLEOTIDE SEQUENCE</scope>
    <source>
        <strain evidence="3">Sampled in the wild</strain>
    </source>
</reference>
<sequence length="231" mass="26231">MQQLLCCFLVTLSLAQLTTQLTIDTSSSTDKLELTITAHRNQSGHYVNEWTLRDSSHPMPENAKLNVKTVVSEFKGRKALIIQGTYMVPRPAPQGYEYFPGVGYYKFYTEGTKLYSEAMGTCINDGAHLAVLNSEAEMKVLKSIFARHPDVFRFAYLGFHDQVEEGTFFTIFGDPLSKTGYERWDEGEPNQYNGNEDCGTMHRSGGFNDSPCEIDFNMPFFCEYDPFLEIN</sequence>
<protein>
    <recommendedName>
        <fullName evidence="2">C-type lectin domain-containing protein</fullName>
    </recommendedName>
</protein>
<name>A0A8K0KQR5_LADFU</name>
<dbReference type="SMART" id="SM00034">
    <property type="entry name" value="CLECT"/>
    <property type="match status" value="1"/>
</dbReference>
<proteinExistence type="predicted"/>
<accession>A0A8K0KQR5</accession>
<evidence type="ECO:0000259" key="2">
    <source>
        <dbReference type="PROSITE" id="PS50041"/>
    </source>
</evidence>
<dbReference type="InterPro" id="IPR001304">
    <property type="entry name" value="C-type_lectin-like"/>
</dbReference>
<feature type="chain" id="PRO_5035466216" description="C-type lectin domain-containing protein" evidence="1">
    <location>
        <begin position="16"/>
        <end position="231"/>
    </location>
</feature>
<organism evidence="3 4">
    <name type="scientific">Ladona fulva</name>
    <name type="common">Scarce chaser dragonfly</name>
    <name type="synonym">Libellula fulva</name>
    <dbReference type="NCBI Taxonomy" id="123851"/>
    <lineage>
        <taxon>Eukaryota</taxon>
        <taxon>Metazoa</taxon>
        <taxon>Ecdysozoa</taxon>
        <taxon>Arthropoda</taxon>
        <taxon>Hexapoda</taxon>
        <taxon>Insecta</taxon>
        <taxon>Pterygota</taxon>
        <taxon>Palaeoptera</taxon>
        <taxon>Odonata</taxon>
        <taxon>Epiprocta</taxon>
        <taxon>Anisoptera</taxon>
        <taxon>Libelluloidea</taxon>
        <taxon>Libellulidae</taxon>
        <taxon>Ladona</taxon>
    </lineage>
</organism>
<reference evidence="3" key="1">
    <citation type="submission" date="2013-04" db="EMBL/GenBank/DDBJ databases">
        <authorList>
            <person name="Qu J."/>
            <person name="Murali S.C."/>
            <person name="Bandaranaike D."/>
            <person name="Bellair M."/>
            <person name="Blankenburg K."/>
            <person name="Chao H."/>
            <person name="Dinh H."/>
            <person name="Doddapaneni H."/>
            <person name="Downs B."/>
            <person name="Dugan-Rocha S."/>
            <person name="Elkadiri S."/>
            <person name="Gnanaolivu R.D."/>
            <person name="Hernandez B."/>
            <person name="Javaid M."/>
            <person name="Jayaseelan J.C."/>
            <person name="Lee S."/>
            <person name="Li M."/>
            <person name="Ming W."/>
            <person name="Munidasa M."/>
            <person name="Muniz J."/>
            <person name="Nguyen L."/>
            <person name="Ongeri F."/>
            <person name="Osuji N."/>
            <person name="Pu L.-L."/>
            <person name="Puazo M."/>
            <person name="Qu C."/>
            <person name="Quiroz J."/>
            <person name="Raj R."/>
            <person name="Weissenberger G."/>
            <person name="Xin Y."/>
            <person name="Zou X."/>
            <person name="Han Y."/>
            <person name="Richards S."/>
            <person name="Worley K."/>
            <person name="Muzny D."/>
            <person name="Gibbs R."/>
        </authorList>
    </citation>
    <scope>NUCLEOTIDE SEQUENCE</scope>
    <source>
        <strain evidence="3">Sampled in the wild</strain>
    </source>
</reference>